<proteinExistence type="predicted"/>
<dbReference type="EMBL" id="QRDC01000049">
    <property type="protein sequence ID" value="KAA1271618.1"/>
    <property type="molecule type" value="Genomic_DNA"/>
</dbReference>
<reference evidence="1 2" key="1">
    <citation type="submission" date="2018-08" db="EMBL/GenBank/DDBJ databases">
        <title>Complete genomic analysis of a Citrobacter pasteurii isolated from cockles (Cerastoderma edule) containing a new chromosomic qnrB allele.</title>
        <authorList>
            <person name="Rodrigues A."/>
            <person name="Baptista T."/>
            <person name="Quesada A."/>
            <person name="Campos M.J."/>
        </authorList>
    </citation>
    <scope>NUCLEOTIDE SEQUENCE [LARGE SCALE GENOMIC DNA]</scope>
    <source>
        <strain evidence="1 2">BA18</strain>
    </source>
</reference>
<dbReference type="Proteomes" id="UP000468420">
    <property type="component" value="Unassembled WGS sequence"/>
</dbReference>
<protein>
    <submittedName>
        <fullName evidence="1">DUF2442 domain-containing protein</fullName>
    </submittedName>
</protein>
<dbReference type="Pfam" id="PF10387">
    <property type="entry name" value="DUF2442"/>
    <property type="match status" value="1"/>
</dbReference>
<sequence length="54" mass="6259">MGSPLFWYPRLEHDSLAQRMAYELSFEGIHWLEFDEDLCVEGILAGGKSSQIRE</sequence>
<gene>
    <name evidence="1" type="ORF">DXF85_24450</name>
</gene>
<accession>A0A6N6JX12</accession>
<dbReference type="AlphaFoldDB" id="A0A6N6JX12"/>
<organism evidence="1 2">
    <name type="scientific">Citrobacter pasteurii</name>
    <dbReference type="NCBI Taxonomy" id="1563222"/>
    <lineage>
        <taxon>Bacteria</taxon>
        <taxon>Pseudomonadati</taxon>
        <taxon>Pseudomonadota</taxon>
        <taxon>Gammaproteobacteria</taxon>
        <taxon>Enterobacterales</taxon>
        <taxon>Enterobacteriaceae</taxon>
        <taxon>Citrobacter</taxon>
    </lineage>
</organism>
<name>A0A6N6JX12_9ENTR</name>
<evidence type="ECO:0000313" key="2">
    <source>
        <dbReference type="Proteomes" id="UP000468420"/>
    </source>
</evidence>
<comment type="caution">
    <text evidence="1">The sequence shown here is derived from an EMBL/GenBank/DDBJ whole genome shotgun (WGS) entry which is preliminary data.</text>
</comment>
<evidence type="ECO:0000313" key="1">
    <source>
        <dbReference type="EMBL" id="KAA1271618.1"/>
    </source>
</evidence>
<dbReference type="InterPro" id="IPR018841">
    <property type="entry name" value="DUF2442"/>
</dbReference>
<dbReference type="Gene3D" id="3.30.2020.40">
    <property type="entry name" value="Uncharacterised protein PF10387, DUF2442"/>
    <property type="match status" value="1"/>
</dbReference>